<dbReference type="PROSITE" id="PS51186">
    <property type="entry name" value="GNAT"/>
    <property type="match status" value="1"/>
</dbReference>
<proteinExistence type="predicted"/>
<keyword evidence="2" id="KW-0012">Acyltransferase</keyword>
<comment type="caution">
    <text evidence="4">The sequence shown here is derived from an EMBL/GenBank/DDBJ whole genome shotgun (WGS) entry which is preliminary data.</text>
</comment>
<evidence type="ECO:0000313" key="5">
    <source>
        <dbReference type="Proteomes" id="UP000309450"/>
    </source>
</evidence>
<dbReference type="Proteomes" id="UP000309450">
    <property type="component" value="Unassembled WGS sequence"/>
</dbReference>
<dbReference type="AlphaFoldDB" id="A0A4S3MTI2"/>
<dbReference type="EMBL" id="SSND01000001">
    <property type="protein sequence ID" value="THD85888.1"/>
    <property type="molecule type" value="Genomic_DNA"/>
</dbReference>
<evidence type="ECO:0000256" key="1">
    <source>
        <dbReference type="ARBA" id="ARBA00022679"/>
    </source>
</evidence>
<dbReference type="Gene3D" id="3.40.630.30">
    <property type="match status" value="1"/>
</dbReference>
<evidence type="ECO:0000256" key="2">
    <source>
        <dbReference type="ARBA" id="ARBA00023315"/>
    </source>
</evidence>
<sequence>MIAGTPPVIAPTRDIAACRHLRRVVFIEEQGVSEADEVDDKDDQAIHLLATIGGRPVGSARILLMGDTGKIGRVCVLKEARGTGLGAALIRAAVAELRGQPGVSRAKLGAQTHAIGFYEKLGFTAFGPEYDDAGIPHRDMLLTL</sequence>
<evidence type="ECO:0000259" key="3">
    <source>
        <dbReference type="PROSITE" id="PS51186"/>
    </source>
</evidence>
<protein>
    <submittedName>
        <fullName evidence="4">GNAT family N-acetyltransferase</fullName>
    </submittedName>
</protein>
<dbReference type="SUPFAM" id="SSF55729">
    <property type="entry name" value="Acyl-CoA N-acyltransferases (Nat)"/>
    <property type="match status" value="1"/>
</dbReference>
<dbReference type="Pfam" id="PF13673">
    <property type="entry name" value="Acetyltransf_10"/>
    <property type="match status" value="1"/>
</dbReference>
<organism evidence="4 5">
    <name type="scientific">Aliigemmobacter aestuarii</name>
    <dbReference type="NCBI Taxonomy" id="1445661"/>
    <lineage>
        <taxon>Bacteria</taxon>
        <taxon>Pseudomonadati</taxon>
        <taxon>Pseudomonadota</taxon>
        <taxon>Alphaproteobacteria</taxon>
        <taxon>Rhodobacterales</taxon>
        <taxon>Paracoccaceae</taxon>
        <taxon>Aliigemmobacter</taxon>
    </lineage>
</organism>
<evidence type="ECO:0000313" key="4">
    <source>
        <dbReference type="EMBL" id="THD85888.1"/>
    </source>
</evidence>
<dbReference type="CDD" id="cd04301">
    <property type="entry name" value="NAT_SF"/>
    <property type="match status" value="1"/>
</dbReference>
<feature type="domain" description="N-acetyltransferase" evidence="3">
    <location>
        <begin position="6"/>
        <end position="144"/>
    </location>
</feature>
<dbReference type="InterPro" id="IPR016181">
    <property type="entry name" value="Acyl_CoA_acyltransferase"/>
</dbReference>
<dbReference type="InterPro" id="IPR050832">
    <property type="entry name" value="Bact_Acetyltransf"/>
</dbReference>
<dbReference type="InterPro" id="IPR000182">
    <property type="entry name" value="GNAT_dom"/>
</dbReference>
<reference evidence="4 5" key="1">
    <citation type="submission" date="2019-04" db="EMBL/GenBank/DDBJ databases">
        <title>Draft genome sequence of Gemmobacter aestuarii sp. nov.</title>
        <authorList>
            <person name="Hameed A."/>
            <person name="Lin S.-Y."/>
            <person name="Shahina M."/>
            <person name="Lai W.-A."/>
            <person name="Young C.-C."/>
        </authorList>
    </citation>
    <scope>NUCLEOTIDE SEQUENCE [LARGE SCALE GENOMIC DNA]</scope>
    <source>
        <strain evidence="4 5">CC-PW-75</strain>
    </source>
</reference>
<name>A0A4S3MTI2_9RHOB</name>
<keyword evidence="1 4" id="KW-0808">Transferase</keyword>
<dbReference type="PANTHER" id="PTHR43877">
    <property type="entry name" value="AMINOALKYLPHOSPHONATE N-ACETYLTRANSFERASE-RELATED-RELATED"/>
    <property type="match status" value="1"/>
</dbReference>
<keyword evidence="5" id="KW-1185">Reference proteome</keyword>
<gene>
    <name evidence="4" type="ORF">E7811_06535</name>
</gene>
<accession>A0A4S3MTI2</accession>
<dbReference type="GO" id="GO:0016747">
    <property type="term" value="F:acyltransferase activity, transferring groups other than amino-acyl groups"/>
    <property type="evidence" value="ECO:0007669"/>
    <property type="project" value="InterPro"/>
</dbReference>
<dbReference type="OrthoDB" id="9796171at2"/>